<keyword evidence="2" id="KW-0472">Membrane</keyword>
<keyword evidence="5" id="KW-1185">Reference proteome</keyword>
<dbReference type="Proteomes" id="UP000037035">
    <property type="component" value="Unassembled WGS sequence"/>
</dbReference>
<dbReference type="AlphaFoldDB" id="A0A0L6U5T1"/>
<dbReference type="EMBL" id="LAVV01015658">
    <property type="protein sequence ID" value="KNZ43707.1"/>
    <property type="molecule type" value="Genomic_DNA"/>
</dbReference>
<evidence type="ECO:0000256" key="2">
    <source>
        <dbReference type="SAM" id="Phobius"/>
    </source>
</evidence>
<feature type="chain" id="PRO_5005567532" evidence="3">
    <location>
        <begin position="18"/>
        <end position="233"/>
    </location>
</feature>
<accession>A0A0L6U5T1</accession>
<organism evidence="4 5">
    <name type="scientific">Puccinia sorghi</name>
    <dbReference type="NCBI Taxonomy" id="27349"/>
    <lineage>
        <taxon>Eukaryota</taxon>
        <taxon>Fungi</taxon>
        <taxon>Dikarya</taxon>
        <taxon>Basidiomycota</taxon>
        <taxon>Pucciniomycotina</taxon>
        <taxon>Pucciniomycetes</taxon>
        <taxon>Pucciniales</taxon>
        <taxon>Pucciniaceae</taxon>
        <taxon>Puccinia</taxon>
    </lineage>
</organism>
<keyword evidence="2" id="KW-1133">Transmembrane helix</keyword>
<name>A0A0L6U5T1_9BASI</name>
<evidence type="ECO:0000256" key="1">
    <source>
        <dbReference type="SAM" id="MobiDB-lite"/>
    </source>
</evidence>
<dbReference type="VEuPathDB" id="FungiDB:VP01_994g1"/>
<gene>
    <name evidence="4" type="ORF">VP01_994g1</name>
</gene>
<proteinExistence type="predicted"/>
<sequence>MLPRWLWWFAEPKYLLGLGVMGSIPKMQPWGVTPLIPLGNWQVAQLKPTPKRGYQIPVLNPQTYSSPSNAEDEDDDDEVEQIEQSKPQVQGIYCSKDTMLSSIKEFFQEHGYVIFSRHLEKDKRNIFKCDRYIFIFFSFLISLLIAIIECRKKEDNKIKGKPHDQSKFSRLIAYVENPSTPSQYTKVKNLTQAGLKSAKILQVMQTTKETTENLLATKNKIYAAKQRVKTESL</sequence>
<keyword evidence="2" id="KW-0812">Transmembrane</keyword>
<keyword evidence="3" id="KW-0732">Signal</keyword>
<dbReference type="OrthoDB" id="2507671at2759"/>
<feature type="signal peptide" evidence="3">
    <location>
        <begin position="1"/>
        <end position="17"/>
    </location>
</feature>
<reference evidence="4 5" key="1">
    <citation type="submission" date="2015-08" db="EMBL/GenBank/DDBJ databases">
        <title>Next Generation Sequencing and Analysis of the Genome of Puccinia sorghi L Schw, the Causal Agent of Maize Common Rust.</title>
        <authorList>
            <person name="Rochi L."/>
            <person name="Burguener G."/>
            <person name="Darino M."/>
            <person name="Turjanski A."/>
            <person name="Kreff E."/>
            <person name="Dieguez M.J."/>
            <person name="Sacco F."/>
        </authorList>
    </citation>
    <scope>NUCLEOTIDE SEQUENCE [LARGE SCALE GENOMIC DNA]</scope>
    <source>
        <strain evidence="4 5">RO10H11247</strain>
    </source>
</reference>
<evidence type="ECO:0000256" key="3">
    <source>
        <dbReference type="SAM" id="SignalP"/>
    </source>
</evidence>
<evidence type="ECO:0000313" key="4">
    <source>
        <dbReference type="EMBL" id="KNZ43707.1"/>
    </source>
</evidence>
<protein>
    <submittedName>
        <fullName evidence="4">Putative signal peptide protein</fullName>
    </submittedName>
</protein>
<feature type="transmembrane region" description="Helical" evidence="2">
    <location>
        <begin position="132"/>
        <end position="150"/>
    </location>
</feature>
<evidence type="ECO:0000313" key="5">
    <source>
        <dbReference type="Proteomes" id="UP000037035"/>
    </source>
</evidence>
<feature type="compositionally biased region" description="Acidic residues" evidence="1">
    <location>
        <begin position="70"/>
        <end position="81"/>
    </location>
</feature>
<feature type="region of interest" description="Disordered" evidence="1">
    <location>
        <begin position="61"/>
        <end position="85"/>
    </location>
</feature>
<comment type="caution">
    <text evidence="4">The sequence shown here is derived from an EMBL/GenBank/DDBJ whole genome shotgun (WGS) entry which is preliminary data.</text>
</comment>